<dbReference type="EMBL" id="BEZZ01008909">
    <property type="protein sequence ID" value="GCC16352.1"/>
    <property type="molecule type" value="Genomic_DNA"/>
</dbReference>
<evidence type="ECO:0000256" key="1">
    <source>
        <dbReference type="SAM" id="MobiDB-lite"/>
    </source>
</evidence>
<proteinExistence type="predicted"/>
<dbReference type="Proteomes" id="UP000287033">
    <property type="component" value="Unassembled WGS sequence"/>
</dbReference>
<evidence type="ECO:0000313" key="3">
    <source>
        <dbReference type="Proteomes" id="UP000287033"/>
    </source>
</evidence>
<gene>
    <name evidence="2" type="ORF">chiPu_0022567</name>
</gene>
<organism evidence="2 3">
    <name type="scientific">Chiloscyllium punctatum</name>
    <name type="common">Brownbanded bambooshark</name>
    <name type="synonym">Hemiscyllium punctatum</name>
    <dbReference type="NCBI Taxonomy" id="137246"/>
    <lineage>
        <taxon>Eukaryota</taxon>
        <taxon>Metazoa</taxon>
        <taxon>Chordata</taxon>
        <taxon>Craniata</taxon>
        <taxon>Vertebrata</taxon>
        <taxon>Chondrichthyes</taxon>
        <taxon>Elasmobranchii</taxon>
        <taxon>Galeomorphii</taxon>
        <taxon>Galeoidea</taxon>
        <taxon>Orectolobiformes</taxon>
        <taxon>Hemiscylliidae</taxon>
        <taxon>Chiloscyllium</taxon>
    </lineage>
</organism>
<evidence type="ECO:0000313" key="2">
    <source>
        <dbReference type="EMBL" id="GCC16352.1"/>
    </source>
</evidence>
<keyword evidence="3" id="KW-1185">Reference proteome</keyword>
<sequence>MSPIGRPINAPGTGHVTPVQLPESAKGRETLQEEEQEQARELPEAEGHPPHGQRAQEEATPGKDPRQDGAETVLYLPRQQLHRNDDVESSTV</sequence>
<feature type="region of interest" description="Disordered" evidence="1">
    <location>
        <begin position="1"/>
        <end position="92"/>
    </location>
</feature>
<accession>A0A401RDX7</accession>
<feature type="compositionally biased region" description="Basic and acidic residues" evidence="1">
    <location>
        <begin position="25"/>
        <end position="69"/>
    </location>
</feature>
<name>A0A401RDX7_CHIPU</name>
<dbReference type="AlphaFoldDB" id="A0A401RDX7"/>
<comment type="caution">
    <text evidence="2">The sequence shown here is derived from an EMBL/GenBank/DDBJ whole genome shotgun (WGS) entry which is preliminary data.</text>
</comment>
<reference evidence="2 3" key="1">
    <citation type="journal article" date="2018" name="Nat. Ecol. Evol.">
        <title>Shark genomes provide insights into elasmobranch evolution and the origin of vertebrates.</title>
        <authorList>
            <person name="Hara Y"/>
            <person name="Yamaguchi K"/>
            <person name="Onimaru K"/>
            <person name="Kadota M"/>
            <person name="Koyanagi M"/>
            <person name="Keeley SD"/>
            <person name="Tatsumi K"/>
            <person name="Tanaka K"/>
            <person name="Motone F"/>
            <person name="Kageyama Y"/>
            <person name="Nozu R"/>
            <person name="Adachi N"/>
            <person name="Nishimura O"/>
            <person name="Nakagawa R"/>
            <person name="Tanegashima C"/>
            <person name="Kiyatake I"/>
            <person name="Matsumoto R"/>
            <person name="Murakumo K"/>
            <person name="Nishida K"/>
            <person name="Terakita A"/>
            <person name="Kuratani S"/>
            <person name="Sato K"/>
            <person name="Hyodo S Kuraku.S."/>
        </authorList>
    </citation>
    <scope>NUCLEOTIDE SEQUENCE [LARGE SCALE GENOMIC DNA]</scope>
</reference>
<protein>
    <submittedName>
        <fullName evidence="2">Uncharacterized protein</fullName>
    </submittedName>
</protein>